<gene>
    <name evidence="1" type="ORF">EEDITHA_LOCUS8117</name>
</gene>
<organism evidence="1 2">
    <name type="scientific">Euphydryas editha</name>
    <name type="common">Edith's checkerspot</name>
    <dbReference type="NCBI Taxonomy" id="104508"/>
    <lineage>
        <taxon>Eukaryota</taxon>
        <taxon>Metazoa</taxon>
        <taxon>Ecdysozoa</taxon>
        <taxon>Arthropoda</taxon>
        <taxon>Hexapoda</taxon>
        <taxon>Insecta</taxon>
        <taxon>Pterygota</taxon>
        <taxon>Neoptera</taxon>
        <taxon>Endopterygota</taxon>
        <taxon>Lepidoptera</taxon>
        <taxon>Glossata</taxon>
        <taxon>Ditrysia</taxon>
        <taxon>Papilionoidea</taxon>
        <taxon>Nymphalidae</taxon>
        <taxon>Nymphalinae</taxon>
        <taxon>Euphydryas</taxon>
    </lineage>
</organism>
<evidence type="ECO:0000313" key="1">
    <source>
        <dbReference type="EMBL" id="CAH2092354.1"/>
    </source>
</evidence>
<protein>
    <submittedName>
        <fullName evidence="1">Uncharacterized protein</fullName>
    </submittedName>
</protein>
<sequence length="138" mass="16688">MHSYLEVDNMLKRFWELEAEPPVTRKMLTDDEIKCEKLFKDTTKRNGDGRFIVRLPFRMANPDCMRGEFRKIAEKRLRNLEFKLQRNIKLKEDYTQVIREYLNLNHMVKVTDKDKFKKTAIYLPHHAVVREDKDTTKV</sequence>
<dbReference type="PANTHER" id="PTHR47331">
    <property type="entry name" value="PHD-TYPE DOMAIN-CONTAINING PROTEIN"/>
    <property type="match status" value="1"/>
</dbReference>
<dbReference type="EMBL" id="CAKOGL010000011">
    <property type="protein sequence ID" value="CAH2092354.1"/>
    <property type="molecule type" value="Genomic_DNA"/>
</dbReference>
<name>A0AAU9U0B3_EUPED</name>
<comment type="caution">
    <text evidence="1">The sequence shown here is derived from an EMBL/GenBank/DDBJ whole genome shotgun (WGS) entry which is preliminary data.</text>
</comment>
<proteinExistence type="predicted"/>
<keyword evidence="2" id="KW-1185">Reference proteome</keyword>
<evidence type="ECO:0000313" key="2">
    <source>
        <dbReference type="Proteomes" id="UP001153954"/>
    </source>
</evidence>
<reference evidence="1" key="1">
    <citation type="submission" date="2022-03" db="EMBL/GenBank/DDBJ databases">
        <authorList>
            <person name="Tunstrom K."/>
        </authorList>
    </citation>
    <scope>NUCLEOTIDE SEQUENCE</scope>
</reference>
<dbReference type="AlphaFoldDB" id="A0AAU9U0B3"/>
<dbReference type="Proteomes" id="UP001153954">
    <property type="component" value="Unassembled WGS sequence"/>
</dbReference>
<dbReference type="PANTHER" id="PTHR47331:SF5">
    <property type="entry name" value="RIBONUCLEASE H"/>
    <property type="match status" value="1"/>
</dbReference>
<accession>A0AAU9U0B3</accession>